<organism evidence="3 4">
    <name type="scientific">Cercospora beticola</name>
    <name type="common">Sugarbeet leaf spot fungus</name>
    <dbReference type="NCBI Taxonomy" id="122368"/>
    <lineage>
        <taxon>Eukaryota</taxon>
        <taxon>Fungi</taxon>
        <taxon>Dikarya</taxon>
        <taxon>Ascomycota</taxon>
        <taxon>Pezizomycotina</taxon>
        <taxon>Dothideomycetes</taxon>
        <taxon>Dothideomycetidae</taxon>
        <taxon>Mycosphaerellales</taxon>
        <taxon>Mycosphaerellaceae</taxon>
        <taxon>Cercospora</taxon>
    </lineage>
</organism>
<dbReference type="AlphaFoldDB" id="A0A2G5HRY7"/>
<dbReference type="InterPro" id="IPR010730">
    <property type="entry name" value="HET"/>
</dbReference>
<comment type="caution">
    <text evidence="3">The sequence shown here is derived from an EMBL/GenBank/DDBJ whole genome shotgun (WGS) entry which is preliminary data.</text>
</comment>
<gene>
    <name evidence="3" type="ORF">CB0940_08975</name>
</gene>
<reference evidence="3 4" key="1">
    <citation type="submission" date="2015-10" db="EMBL/GenBank/DDBJ databases">
        <title>The cercosporin biosynthetic gene cluster was horizontally transferred to several fungal lineages and shown to be expanded in Cercospora beticola based on microsynteny with recipient genomes.</title>
        <authorList>
            <person name="De Jonge R."/>
            <person name="Ebert M.K."/>
            <person name="Suttle J.C."/>
            <person name="Jurick Ii W.M."/>
            <person name="Secor G.A."/>
            <person name="Thomma B.P."/>
            <person name="Van De Peer Y."/>
            <person name="Bolton M.D."/>
        </authorList>
    </citation>
    <scope>NUCLEOTIDE SEQUENCE [LARGE SCALE GENOMIC DNA]</scope>
    <source>
        <strain evidence="3 4">09-40</strain>
    </source>
</reference>
<name>A0A2G5HRY7_CERBT</name>
<evidence type="ECO:0000256" key="1">
    <source>
        <dbReference type="SAM" id="MobiDB-lite"/>
    </source>
</evidence>
<evidence type="ECO:0000259" key="2">
    <source>
        <dbReference type="Pfam" id="PF06985"/>
    </source>
</evidence>
<dbReference type="InterPro" id="IPR052895">
    <property type="entry name" value="HetReg/Transcr_Mod"/>
</dbReference>
<dbReference type="Pfam" id="PF06985">
    <property type="entry name" value="HET"/>
    <property type="match status" value="1"/>
</dbReference>
<dbReference type="EMBL" id="LKMD01000104">
    <property type="protein sequence ID" value="PIA95063.1"/>
    <property type="molecule type" value="Genomic_DNA"/>
</dbReference>
<accession>A0A2G5HRY7</accession>
<feature type="domain" description="Heterokaryon incompatibility" evidence="2">
    <location>
        <begin position="96"/>
        <end position="256"/>
    </location>
</feature>
<proteinExistence type="predicted"/>
<dbReference type="PANTHER" id="PTHR24148:SF73">
    <property type="entry name" value="HET DOMAIN PROTEIN (AFU_ORTHOLOGUE AFUA_8G01020)"/>
    <property type="match status" value="1"/>
</dbReference>
<feature type="region of interest" description="Disordered" evidence="1">
    <location>
        <begin position="1"/>
        <end position="42"/>
    </location>
</feature>
<dbReference type="PANTHER" id="PTHR24148">
    <property type="entry name" value="ANKYRIN REPEAT DOMAIN-CONTAINING PROTEIN 39 HOMOLOG-RELATED"/>
    <property type="match status" value="1"/>
</dbReference>
<sequence>MPLFSSFKRSKAPVAPQNIDKTKQQALSAKHSGTDSYNKPPARLQRKLEFPRTYRNIDSDKKEIRLLRLFPAKNEDDPLQCTTQVICLQSRKIPAYETISYCWGKDPGEGWMQIDGIRELVPGSAERVLRRMRSQTQERLLWIDAISINQCNTAEKGDQVAFMCDIYQRGDHNLIWLTPPDKYKYTPTEARSILNSLQAVKTNIKRATGGKFRSLMNNPAGTETQNGRLLDASIDLKSLQLLFQSEWFRRLWVAQEAALSQQSTCHFGPCKFPLSDILDAAAWLLYNGLMLPPPMRKQRGLWAARSMWYILDRRNNPDTDLFMAYVLTQNFEATEARDHVYALMGLFKDQQPHLRLRGLLLRPKYTKPLPEVFRDATRACVEDSRNLQALQFVEPSKVPAGYPSWTLLFDAGLSGRDADPICKLGNGFRADGNATCYVMFDEPDTLKARGADIDGIEEYSPTFSSAKSWTNGDHAKLMGQVGSMIRKRRPGKDWINELGLVLVAGHNTSRDRTVVDDFAAFLRYSKQYPTQRLAVPEGQQHDEKNRAGRWYSRFEQTMYGRKFFMTRGGLAGIGPPNMKSGDRIVVLCGGSVPFVMRSTGRKREYVLIGVCYVFGLMQGEFKDYFVAEWMSVR</sequence>
<dbReference type="Proteomes" id="UP000230605">
    <property type="component" value="Chromosome 6"/>
</dbReference>
<evidence type="ECO:0000313" key="3">
    <source>
        <dbReference type="EMBL" id="PIA95063.1"/>
    </source>
</evidence>
<dbReference type="OrthoDB" id="3553147at2759"/>
<protein>
    <recommendedName>
        <fullName evidence="2">Heterokaryon incompatibility domain-containing protein</fullName>
    </recommendedName>
</protein>
<dbReference type="Pfam" id="PF26639">
    <property type="entry name" value="Het-6_barrel"/>
    <property type="match status" value="1"/>
</dbReference>
<evidence type="ECO:0000313" key="4">
    <source>
        <dbReference type="Proteomes" id="UP000230605"/>
    </source>
</evidence>